<dbReference type="PROSITE" id="PS00330">
    <property type="entry name" value="HEMOLYSIN_CALCIUM"/>
    <property type="match status" value="2"/>
</dbReference>
<dbReference type="InterPro" id="IPR011049">
    <property type="entry name" value="Serralysin-like_metalloprot_C"/>
</dbReference>
<accession>A0A420W687</accession>
<dbReference type="AlphaFoldDB" id="A0A420W687"/>
<dbReference type="InterPro" id="IPR001343">
    <property type="entry name" value="Hemolysn_Ca-bd"/>
</dbReference>
<dbReference type="SUPFAM" id="SSF51120">
    <property type="entry name" value="beta-Roll"/>
    <property type="match status" value="1"/>
</dbReference>
<dbReference type="Pfam" id="PF00353">
    <property type="entry name" value="HemolysinCabind"/>
    <property type="match status" value="3"/>
</dbReference>
<dbReference type="RefSeq" id="WP_121171538.1">
    <property type="nucleotide sequence ID" value="NZ_RBIE01000003.1"/>
</dbReference>
<dbReference type="Gene3D" id="2.150.10.10">
    <property type="entry name" value="Serralysin-like metalloprotease, C-terminal"/>
    <property type="match status" value="1"/>
</dbReference>
<evidence type="ECO:0000313" key="1">
    <source>
        <dbReference type="EMBL" id="RKQ60621.1"/>
    </source>
</evidence>
<evidence type="ECO:0000313" key="2">
    <source>
        <dbReference type="Proteomes" id="UP000280881"/>
    </source>
</evidence>
<dbReference type="Proteomes" id="UP000280881">
    <property type="component" value="Unassembled WGS sequence"/>
</dbReference>
<keyword evidence="2" id="KW-1185">Reference proteome</keyword>
<name>A0A420W687_9BACT</name>
<protein>
    <submittedName>
        <fullName evidence="1">Uncharacterized protein DUF4214</fullName>
    </submittedName>
</protein>
<sequence length="1260" mass="132398">MTKTQVSQLYVTLFGRASEKEGNEYWATHYDNQYEAAKVMLTLDIVKDYFGDAWNDNKAFIESIYKNTLGKDPAKDQEGVNYWLNELNSLLKEGKSLTEARAKVVVDLINAVHEYENSNDPEAKAAALQFKNKVEVSDYTAEKVEKVPGKTNEEVLQNLKYFKEVIANVTDDPATVEAAKKKVDEDLVVKNVALTTGKDIIKGSVFDDTFKADLLTLNDGDSIDGRDGDDTLTAEINTNITDGVTIKNVENINVTSYGDNTIDFKNISGVKTFATVNSTGKITLNNVADASVAFKFKGQTTNDLEVNYKAGTLTGTNDALYVTFDNAKDVKLDVDSGFETFTITNTGTSSTDTLTVPGVSTLVIEGDGSIDFGDDLNGFKAIKASGFTGAVYTGKDTDNDGFAQNAVTGNSEGTSVFLGSGDDQIGFTDNAATGKANTIKLGAGNDTLDLTTNNGYNYVFGEEGDDNVKIDDIDQNDLVNLGAGTDTLTLNLNAGNSTAVLKGVENLVVKGDADNDRNVDINYADSALNVTLVAEEDNANLTILNLTAGSTVTVDPKKNTTNSVDILKVTYKNVEDSTTIKVNTVVKADTANSDDITIENVKNLTLEFAKEVDLETTDSQLVLNDKVENLTIKASEDFQVHDIVDGGTAGLQTITIEGQKDVSTGDITDEDKLTTLTATAKGDLTIGTIDKADKLTEVTLTGKSVIVGEIGDTDNGGEEADIPDELSSVTITATDGDVTLQTAGTNDDTAVIQAEKLGTVEIKADKGSILVDDNDDTDDSNVLISASDADGITIKLTAKTAIGDASDESTDGYGAAAGDDAVTIENTKGDVDVEVGGSATASLIIKAGNATYNDNTKGIVNLTASNTGGGAFDVYNDSPIADNKTSTLNLGNADTGKTNILKVEGVVANLVINGGSGNDTVEFSDPGNFANFKTATINLGQGTNKLDLSGMDLQYAPDGTDLGTDNGVVANFSSSQITIYGTDTNSSADDKTVDSLEIKLYDADGDEDATNTHQKVVEKSWTIDTNGITSFVGTSQADYIVANNTGMTIDAGGGNDTVKGGAGADTIDGGTGNDTIYGGDGGDTITGGAGNDKIYLGSNDGDADKVKFENTTDGQDVIYDYVAGTDKLLFDNTNFVVHGNTSSGIDITTAAQGSTKAAEAYEVICVTDNAAADWSDVVTKIDNAITVTDANADGNYDNDDKTIILIDNGTDTRVYYFNGDQDAGGDIDSNELNLIGTLDGISDCSSIDQASLVSGYITLV</sequence>
<gene>
    <name evidence="1" type="ORF">C7457_1445</name>
</gene>
<dbReference type="EMBL" id="RBIE01000003">
    <property type="protein sequence ID" value="RKQ60621.1"/>
    <property type="molecule type" value="Genomic_DNA"/>
</dbReference>
<comment type="caution">
    <text evidence="1">The sequence shown here is derived from an EMBL/GenBank/DDBJ whole genome shotgun (WGS) entry which is preliminary data.</text>
</comment>
<proteinExistence type="predicted"/>
<dbReference type="OrthoDB" id="561758at2"/>
<organism evidence="1 2">
    <name type="scientific">Thermovibrio guaymasensis</name>
    <dbReference type="NCBI Taxonomy" id="240167"/>
    <lineage>
        <taxon>Bacteria</taxon>
        <taxon>Pseudomonadati</taxon>
        <taxon>Aquificota</taxon>
        <taxon>Aquificia</taxon>
        <taxon>Desulfurobacteriales</taxon>
        <taxon>Desulfurobacteriaceae</taxon>
        <taxon>Thermovibrio</taxon>
    </lineage>
</organism>
<dbReference type="InterPro" id="IPR018511">
    <property type="entry name" value="Hemolysin-typ_Ca-bd_CS"/>
</dbReference>
<reference evidence="1 2" key="1">
    <citation type="submission" date="2018-10" db="EMBL/GenBank/DDBJ databases">
        <title>Genomic Encyclopedia of Type Strains, Phase IV (KMG-IV): sequencing the most valuable type-strain genomes for metagenomic binning, comparative biology and taxonomic classification.</title>
        <authorList>
            <person name="Goeker M."/>
        </authorList>
    </citation>
    <scope>NUCLEOTIDE SEQUENCE [LARGE SCALE GENOMIC DNA]</scope>
    <source>
        <strain evidence="1 2">DSM 15521</strain>
    </source>
</reference>
<dbReference type="PRINTS" id="PR00313">
    <property type="entry name" value="CABNDNGRPT"/>
</dbReference>
<dbReference type="Gene3D" id="2.160.20.160">
    <property type="match status" value="1"/>
</dbReference>
<dbReference type="GO" id="GO:0005509">
    <property type="term" value="F:calcium ion binding"/>
    <property type="evidence" value="ECO:0007669"/>
    <property type="project" value="InterPro"/>
</dbReference>